<dbReference type="InterPro" id="IPR015421">
    <property type="entry name" value="PyrdxlP-dep_Trfase_major"/>
</dbReference>
<comment type="caution">
    <text evidence="13">The sequence shown here is derived from an EMBL/GenBank/DDBJ whole genome shotgun (WGS) entry which is preliminary data.</text>
</comment>
<dbReference type="InterPro" id="IPR015424">
    <property type="entry name" value="PyrdxlP-dep_Trfase"/>
</dbReference>
<keyword evidence="6" id="KW-0479">Metal-binding</keyword>
<evidence type="ECO:0000256" key="5">
    <source>
        <dbReference type="ARBA" id="ARBA00022679"/>
    </source>
</evidence>
<keyword evidence="7" id="KW-0663">Pyridoxal phosphate</keyword>
<dbReference type="Gene3D" id="1.10.260.50">
    <property type="match status" value="1"/>
</dbReference>
<dbReference type="EMBL" id="LUKE01000003">
    <property type="protein sequence ID" value="KYG63999.1"/>
    <property type="molecule type" value="Genomic_DNA"/>
</dbReference>
<keyword evidence="9" id="KW-0411">Iron-sulfur</keyword>
<dbReference type="GO" id="GO:0046872">
    <property type="term" value="F:metal ion binding"/>
    <property type="evidence" value="ECO:0007669"/>
    <property type="project" value="UniProtKB-KW"/>
</dbReference>
<name>A0A150WJR4_BDEBC</name>
<evidence type="ECO:0000256" key="1">
    <source>
        <dbReference type="ARBA" id="ARBA00001933"/>
    </source>
</evidence>
<dbReference type="Gene3D" id="3.40.640.10">
    <property type="entry name" value="Type I PLP-dependent aspartate aminotransferase-like (Major domain)"/>
    <property type="match status" value="1"/>
</dbReference>
<evidence type="ECO:0000313" key="14">
    <source>
        <dbReference type="Proteomes" id="UP000075320"/>
    </source>
</evidence>
<keyword evidence="5" id="KW-0808">Transferase</keyword>
<evidence type="ECO:0000256" key="11">
    <source>
        <dbReference type="RuleBase" id="RU004504"/>
    </source>
</evidence>
<dbReference type="PIRSF" id="PIRSF005572">
    <property type="entry name" value="NifS"/>
    <property type="match status" value="1"/>
</dbReference>
<evidence type="ECO:0000256" key="4">
    <source>
        <dbReference type="ARBA" id="ARBA00012239"/>
    </source>
</evidence>
<dbReference type="Pfam" id="PF00266">
    <property type="entry name" value="Aminotran_5"/>
    <property type="match status" value="1"/>
</dbReference>
<evidence type="ECO:0000256" key="9">
    <source>
        <dbReference type="ARBA" id="ARBA00023014"/>
    </source>
</evidence>
<dbReference type="GO" id="GO:0031071">
    <property type="term" value="F:cysteine desulfurase activity"/>
    <property type="evidence" value="ECO:0007669"/>
    <property type="project" value="UniProtKB-EC"/>
</dbReference>
<evidence type="ECO:0000256" key="8">
    <source>
        <dbReference type="ARBA" id="ARBA00023004"/>
    </source>
</evidence>
<evidence type="ECO:0000256" key="10">
    <source>
        <dbReference type="ARBA" id="ARBA00050776"/>
    </source>
</evidence>
<comment type="function">
    <text evidence="2">Catalyzes the removal of elemental sulfur atoms from cysteine to produce alanine. Seems to participate in the biosynthesis of the nitrogenase metalloclusters by providing the inorganic sulfur required for the Fe-S core formation.</text>
</comment>
<evidence type="ECO:0000256" key="7">
    <source>
        <dbReference type="ARBA" id="ARBA00022898"/>
    </source>
</evidence>
<dbReference type="Proteomes" id="UP000075320">
    <property type="component" value="Unassembled WGS sequence"/>
</dbReference>
<evidence type="ECO:0000256" key="2">
    <source>
        <dbReference type="ARBA" id="ARBA00003120"/>
    </source>
</evidence>
<proteinExistence type="inferred from homology"/>
<evidence type="ECO:0000256" key="6">
    <source>
        <dbReference type="ARBA" id="ARBA00022723"/>
    </source>
</evidence>
<accession>A0A150WJR4</accession>
<dbReference type="RefSeq" id="WP_061835948.1">
    <property type="nucleotide sequence ID" value="NZ_LUKE01000003.1"/>
</dbReference>
<dbReference type="OrthoDB" id="5288292at2"/>
<evidence type="ECO:0000259" key="12">
    <source>
        <dbReference type="Pfam" id="PF00266"/>
    </source>
</evidence>
<dbReference type="InterPro" id="IPR016454">
    <property type="entry name" value="Cysteine_dSase"/>
</dbReference>
<evidence type="ECO:0000256" key="3">
    <source>
        <dbReference type="ARBA" id="ARBA00006490"/>
    </source>
</evidence>
<dbReference type="GO" id="GO:0051536">
    <property type="term" value="F:iron-sulfur cluster binding"/>
    <property type="evidence" value="ECO:0007669"/>
    <property type="project" value="UniProtKB-KW"/>
</dbReference>
<reference evidence="13 14" key="1">
    <citation type="submission" date="2016-03" db="EMBL/GenBank/DDBJ databases">
        <authorList>
            <person name="Ploux O."/>
        </authorList>
    </citation>
    <scope>NUCLEOTIDE SEQUENCE [LARGE SCALE GENOMIC DNA]</scope>
    <source>
        <strain evidence="13 14">R0</strain>
    </source>
</reference>
<comment type="similarity">
    <text evidence="3">Belongs to the class-V pyridoxal-phosphate-dependent aminotransferase family. NifS/IscS subfamily.</text>
</comment>
<dbReference type="PANTHER" id="PTHR11601">
    <property type="entry name" value="CYSTEINE DESULFURYLASE FAMILY MEMBER"/>
    <property type="match status" value="1"/>
</dbReference>
<protein>
    <recommendedName>
        <fullName evidence="4">cysteine desulfurase</fullName>
        <ecNumber evidence="4">2.8.1.7</ecNumber>
    </recommendedName>
</protein>
<comment type="catalytic activity">
    <reaction evidence="10">
        <text>(sulfur carrier)-H + L-cysteine = (sulfur carrier)-SH + L-alanine</text>
        <dbReference type="Rhea" id="RHEA:43892"/>
        <dbReference type="Rhea" id="RHEA-COMP:14737"/>
        <dbReference type="Rhea" id="RHEA-COMP:14739"/>
        <dbReference type="ChEBI" id="CHEBI:29917"/>
        <dbReference type="ChEBI" id="CHEBI:35235"/>
        <dbReference type="ChEBI" id="CHEBI:57972"/>
        <dbReference type="ChEBI" id="CHEBI:64428"/>
        <dbReference type="EC" id="2.8.1.7"/>
    </reaction>
</comment>
<dbReference type="InterPro" id="IPR000192">
    <property type="entry name" value="Aminotrans_V_dom"/>
</dbReference>
<feature type="domain" description="Aminotransferase class V" evidence="12">
    <location>
        <begin position="8"/>
        <end position="376"/>
    </location>
</feature>
<dbReference type="AlphaFoldDB" id="A0A150WJR4"/>
<dbReference type="FunFam" id="3.40.640.10:FF:000084">
    <property type="entry name" value="IscS-like cysteine desulfurase"/>
    <property type="match status" value="1"/>
</dbReference>
<comment type="cofactor">
    <cofactor evidence="1 11">
        <name>pyridoxal 5'-phosphate</name>
        <dbReference type="ChEBI" id="CHEBI:597326"/>
    </cofactor>
</comment>
<keyword evidence="14" id="KW-1185">Reference proteome</keyword>
<dbReference type="Gene3D" id="3.90.1150.10">
    <property type="entry name" value="Aspartate Aminotransferase, domain 1"/>
    <property type="match status" value="1"/>
</dbReference>
<sequence length="402" mass="43532">MIPTKVFHYFDHNATTPVCAEVIAALPELAQSWGNPSSIHWGGRSPKNILRDARKNLADALGVSPLEIVFTSGGSEANNTVLKGVFDYRQTAPFVSAEQAGRTHFMCSEVEHPSVIKTMQHLKALGARVDFIPVNRQGEIDMEFYKAHLSHETALVSVMLANNETGTLFPVKEMARIAHEKGALFHTDAVQAFGKIPLNLQDLGVDFASFSGHKFYSVKGSGFLYSRKGSYLSSLIHGGGQERHRRGGTENTLGIGALGVMAKRLALVADKAKQLEILRDHMESRILSEISEVTLTAGENLRLPNTSSLVVKGADGETMLMSLDIMGYAVSTGAACSSGNPEPSPVLLAMGLSRAEAQNSLRLSLGWDTTREEVDGFVEALKTVVARLRSINNEEEGDSCHV</sequence>
<dbReference type="InterPro" id="IPR020578">
    <property type="entry name" value="Aminotrans_V_PyrdxlP_BS"/>
</dbReference>
<evidence type="ECO:0000313" key="13">
    <source>
        <dbReference type="EMBL" id="KYG63999.1"/>
    </source>
</evidence>
<organism evidence="13 14">
    <name type="scientific">Bdellovibrio bacteriovorus</name>
    <dbReference type="NCBI Taxonomy" id="959"/>
    <lineage>
        <taxon>Bacteria</taxon>
        <taxon>Pseudomonadati</taxon>
        <taxon>Bdellovibrionota</taxon>
        <taxon>Bdellovibrionia</taxon>
        <taxon>Bdellovibrionales</taxon>
        <taxon>Pseudobdellovibrionaceae</taxon>
        <taxon>Bdellovibrio</taxon>
    </lineage>
</organism>
<keyword evidence="8" id="KW-0408">Iron</keyword>
<gene>
    <name evidence="13" type="ORF">AZI86_14425</name>
</gene>
<dbReference type="InterPro" id="IPR015422">
    <property type="entry name" value="PyrdxlP-dep_Trfase_small"/>
</dbReference>
<dbReference type="PROSITE" id="PS00595">
    <property type="entry name" value="AA_TRANSFER_CLASS_5"/>
    <property type="match status" value="1"/>
</dbReference>
<dbReference type="EC" id="2.8.1.7" evidence="4"/>
<dbReference type="PANTHER" id="PTHR11601:SF34">
    <property type="entry name" value="CYSTEINE DESULFURASE"/>
    <property type="match status" value="1"/>
</dbReference>
<dbReference type="SUPFAM" id="SSF53383">
    <property type="entry name" value="PLP-dependent transferases"/>
    <property type="match status" value="1"/>
</dbReference>